<feature type="chain" id="PRO_5037092775" description="Tetratricopeptide repeat protein" evidence="1">
    <location>
        <begin position="34"/>
        <end position="243"/>
    </location>
</feature>
<keyword evidence="1" id="KW-0732">Signal</keyword>
<name>A0A927C1J6_9GAMM</name>
<protein>
    <recommendedName>
        <fullName evidence="4">Tetratricopeptide repeat protein</fullName>
    </recommendedName>
</protein>
<evidence type="ECO:0008006" key="4">
    <source>
        <dbReference type="Google" id="ProtNLM"/>
    </source>
</evidence>
<evidence type="ECO:0000256" key="1">
    <source>
        <dbReference type="SAM" id="SignalP"/>
    </source>
</evidence>
<sequence length="243" mass="27103">MMRNTLDTHKNVIQKLGLLCFSLGLFACASSRAQDDSIAMQNNCGIPLAKADNIKLDLIENQVNQKQYYAALAYLEKAINYPRVLKLRGDAQRHTGQLDAAFDSYRELSMTCLVADGHAGMAKILATRGDINQARLHMLKARQQAPANADIRNDFGFILLAYGDFRGAQREFLTTLELAPGHSVAIRNMVVSLILDQDVGTAKRMAKTHHIEAEEWYSLLDQAKNFKKPALANRQKSTQEPTL</sequence>
<accession>A0A927C1J6</accession>
<dbReference type="Gene3D" id="1.25.40.10">
    <property type="entry name" value="Tetratricopeptide repeat domain"/>
    <property type="match status" value="1"/>
</dbReference>
<dbReference type="InterPro" id="IPR011990">
    <property type="entry name" value="TPR-like_helical_dom_sf"/>
</dbReference>
<keyword evidence="3" id="KW-1185">Reference proteome</keyword>
<dbReference type="Proteomes" id="UP000610558">
    <property type="component" value="Unassembled WGS sequence"/>
</dbReference>
<reference evidence="2" key="1">
    <citation type="submission" date="2020-09" db="EMBL/GenBank/DDBJ databases">
        <authorList>
            <person name="Yoon J.-W."/>
        </authorList>
    </citation>
    <scope>NUCLEOTIDE SEQUENCE</scope>
    <source>
        <strain evidence="2">KMU-158</strain>
    </source>
</reference>
<dbReference type="PROSITE" id="PS51257">
    <property type="entry name" value="PROKAR_LIPOPROTEIN"/>
    <property type="match status" value="1"/>
</dbReference>
<feature type="signal peptide" evidence="1">
    <location>
        <begin position="1"/>
        <end position="33"/>
    </location>
</feature>
<organism evidence="2 3">
    <name type="scientific">Spongiibacter pelagi</name>
    <dbReference type="NCBI Taxonomy" id="2760804"/>
    <lineage>
        <taxon>Bacteria</taxon>
        <taxon>Pseudomonadati</taxon>
        <taxon>Pseudomonadota</taxon>
        <taxon>Gammaproteobacteria</taxon>
        <taxon>Cellvibrionales</taxon>
        <taxon>Spongiibacteraceae</taxon>
        <taxon>Spongiibacter</taxon>
    </lineage>
</organism>
<evidence type="ECO:0000313" key="2">
    <source>
        <dbReference type="EMBL" id="MBD2858473.1"/>
    </source>
</evidence>
<proteinExistence type="predicted"/>
<comment type="caution">
    <text evidence="2">The sequence shown here is derived from an EMBL/GenBank/DDBJ whole genome shotgun (WGS) entry which is preliminary data.</text>
</comment>
<dbReference type="RefSeq" id="WP_190763325.1">
    <property type="nucleotide sequence ID" value="NZ_JACXLD010000002.1"/>
</dbReference>
<evidence type="ECO:0000313" key="3">
    <source>
        <dbReference type="Proteomes" id="UP000610558"/>
    </source>
</evidence>
<gene>
    <name evidence="2" type="ORF">IB286_05565</name>
</gene>
<dbReference type="AlphaFoldDB" id="A0A927C1J6"/>
<dbReference type="SUPFAM" id="SSF48452">
    <property type="entry name" value="TPR-like"/>
    <property type="match status" value="1"/>
</dbReference>
<dbReference type="EMBL" id="JACXLD010000002">
    <property type="protein sequence ID" value="MBD2858473.1"/>
    <property type="molecule type" value="Genomic_DNA"/>
</dbReference>